<evidence type="ECO:0000256" key="4">
    <source>
        <dbReference type="ARBA" id="ARBA00022794"/>
    </source>
</evidence>
<keyword evidence="8" id="KW-1185">Reference proteome</keyword>
<evidence type="ECO:0000256" key="1">
    <source>
        <dbReference type="ARBA" id="ARBA00004141"/>
    </source>
</evidence>
<dbReference type="Pfam" id="PF14995">
    <property type="entry name" value="TMEM107"/>
    <property type="match status" value="1"/>
</dbReference>
<dbReference type="InterPro" id="IPR029248">
    <property type="entry name" value="TMEM107"/>
</dbReference>
<gene>
    <name evidence="7" type="ORF">PACLA_8A036250</name>
</gene>
<evidence type="ECO:0000256" key="6">
    <source>
        <dbReference type="ARBA" id="ARBA00023136"/>
    </source>
</evidence>
<keyword evidence="4" id="KW-0970">Cilium biogenesis/degradation</keyword>
<keyword evidence="6" id="KW-0472">Membrane</keyword>
<dbReference type="PANTHER" id="PTHR34341">
    <property type="entry name" value="TRANSMEMBRANE PROTEIN 107"/>
    <property type="match status" value="1"/>
</dbReference>
<evidence type="ECO:0000313" key="7">
    <source>
        <dbReference type="EMBL" id="CAB4016957.1"/>
    </source>
</evidence>
<dbReference type="GO" id="GO:0016020">
    <property type="term" value="C:membrane"/>
    <property type="evidence" value="ECO:0007669"/>
    <property type="project" value="UniProtKB-SubCell"/>
</dbReference>
<keyword evidence="5" id="KW-1133">Transmembrane helix</keyword>
<dbReference type="OrthoDB" id="2114471at2759"/>
<dbReference type="EMBL" id="CACRXK020009335">
    <property type="protein sequence ID" value="CAB4016957.1"/>
    <property type="molecule type" value="Genomic_DNA"/>
</dbReference>
<dbReference type="GO" id="GO:1905515">
    <property type="term" value="P:non-motile cilium assembly"/>
    <property type="evidence" value="ECO:0007669"/>
    <property type="project" value="TreeGrafter"/>
</dbReference>
<comment type="caution">
    <text evidence="7">The sequence shown here is derived from an EMBL/GenBank/DDBJ whole genome shotgun (WGS) entry which is preliminary data.</text>
</comment>
<name>A0A6S7IH43_PARCT</name>
<protein>
    <recommendedName>
        <fullName evidence="2">Transmembrane protein 107</fullName>
    </recommendedName>
</protein>
<evidence type="ECO:0000256" key="3">
    <source>
        <dbReference type="ARBA" id="ARBA00022692"/>
    </source>
</evidence>
<reference evidence="7" key="1">
    <citation type="submission" date="2020-04" db="EMBL/GenBank/DDBJ databases">
        <authorList>
            <person name="Alioto T."/>
            <person name="Alioto T."/>
            <person name="Gomez Garrido J."/>
        </authorList>
    </citation>
    <scope>NUCLEOTIDE SEQUENCE</scope>
    <source>
        <strain evidence="7">A484AB</strain>
    </source>
</reference>
<dbReference type="AlphaFoldDB" id="A0A6S7IH43"/>
<evidence type="ECO:0000256" key="2">
    <source>
        <dbReference type="ARBA" id="ARBA00015652"/>
    </source>
</evidence>
<evidence type="ECO:0000256" key="5">
    <source>
        <dbReference type="ARBA" id="ARBA00022989"/>
    </source>
</evidence>
<organism evidence="7 8">
    <name type="scientific">Paramuricea clavata</name>
    <name type="common">Red gorgonian</name>
    <name type="synonym">Violescent sea-whip</name>
    <dbReference type="NCBI Taxonomy" id="317549"/>
    <lineage>
        <taxon>Eukaryota</taxon>
        <taxon>Metazoa</taxon>
        <taxon>Cnidaria</taxon>
        <taxon>Anthozoa</taxon>
        <taxon>Octocorallia</taxon>
        <taxon>Malacalcyonacea</taxon>
        <taxon>Plexauridae</taxon>
        <taxon>Paramuricea</taxon>
    </lineage>
</organism>
<comment type="subcellular location">
    <subcellularLocation>
        <location evidence="1">Membrane</location>
        <topology evidence="1">Multi-pass membrane protein</topology>
    </subcellularLocation>
</comment>
<dbReference type="GO" id="GO:0036038">
    <property type="term" value="C:MKS complex"/>
    <property type="evidence" value="ECO:0007669"/>
    <property type="project" value="TreeGrafter"/>
</dbReference>
<proteinExistence type="predicted"/>
<keyword evidence="3 7" id="KW-0812">Transmembrane</keyword>
<accession>A0A6S7IH43</accession>
<dbReference type="GO" id="GO:1904491">
    <property type="term" value="P:protein localization to ciliary transition zone"/>
    <property type="evidence" value="ECO:0007669"/>
    <property type="project" value="TreeGrafter"/>
</dbReference>
<dbReference type="Proteomes" id="UP001152795">
    <property type="component" value="Unassembled WGS sequence"/>
</dbReference>
<dbReference type="PANTHER" id="PTHR34341:SF1">
    <property type="entry name" value="TRANSMEMBRANE PROTEIN 107"/>
    <property type="match status" value="1"/>
</dbReference>
<evidence type="ECO:0000313" key="8">
    <source>
        <dbReference type="Proteomes" id="UP001152795"/>
    </source>
</evidence>
<sequence length="138" mass="15355">MSVGSLIPVRFLTLTAHLVITIVIFWSKDANLLECLPLSYSQTEYDEKDTNLVIGLSLMLAFLTIELLSFLGGVSMFNASASMFSIAAHGIGTISLSFFIFDSWDCDRFWYIFGFCSAFPVFIEIIVMIAVLGLKRGM</sequence>